<accession>A0AAW2BQI2</accession>
<feature type="domain" description="Reverse transcriptase zinc-binding" evidence="1">
    <location>
        <begin position="73"/>
        <end position="163"/>
    </location>
</feature>
<name>A0AAW2BQI2_9ROSI</name>
<protein>
    <recommendedName>
        <fullName evidence="1">Reverse transcriptase zinc-binding domain-containing protein</fullName>
    </recommendedName>
</protein>
<reference evidence="2 3" key="1">
    <citation type="submission" date="2024-01" db="EMBL/GenBank/DDBJ databases">
        <title>A telomere-to-telomere, gap-free genome of sweet tea (Lithocarpus litseifolius).</title>
        <authorList>
            <person name="Zhou J."/>
        </authorList>
    </citation>
    <scope>NUCLEOTIDE SEQUENCE [LARGE SCALE GENOMIC DNA]</scope>
    <source>
        <strain evidence="2">Zhou-2022a</strain>
        <tissue evidence="2">Leaf</tissue>
    </source>
</reference>
<gene>
    <name evidence="2" type="ORF">SO802_028508</name>
</gene>
<comment type="caution">
    <text evidence="2">The sequence shown here is derived from an EMBL/GenBank/DDBJ whole genome shotgun (WGS) entry which is preliminary data.</text>
</comment>
<keyword evidence="3" id="KW-1185">Reference proteome</keyword>
<proteinExistence type="predicted"/>
<dbReference type="InterPro" id="IPR026960">
    <property type="entry name" value="RVT-Znf"/>
</dbReference>
<dbReference type="Pfam" id="PF13966">
    <property type="entry name" value="zf-RVT"/>
    <property type="match status" value="1"/>
</dbReference>
<organism evidence="2 3">
    <name type="scientific">Lithocarpus litseifolius</name>
    <dbReference type="NCBI Taxonomy" id="425828"/>
    <lineage>
        <taxon>Eukaryota</taxon>
        <taxon>Viridiplantae</taxon>
        <taxon>Streptophyta</taxon>
        <taxon>Embryophyta</taxon>
        <taxon>Tracheophyta</taxon>
        <taxon>Spermatophyta</taxon>
        <taxon>Magnoliopsida</taxon>
        <taxon>eudicotyledons</taxon>
        <taxon>Gunneridae</taxon>
        <taxon>Pentapetalae</taxon>
        <taxon>rosids</taxon>
        <taxon>fabids</taxon>
        <taxon>Fagales</taxon>
        <taxon>Fagaceae</taxon>
        <taxon>Lithocarpus</taxon>
    </lineage>
</organism>
<evidence type="ECO:0000313" key="3">
    <source>
        <dbReference type="Proteomes" id="UP001459277"/>
    </source>
</evidence>
<dbReference type="AlphaFoldDB" id="A0AAW2BQI2"/>
<dbReference type="Proteomes" id="UP001459277">
    <property type="component" value="Unassembled WGS sequence"/>
</dbReference>
<sequence>MEHPTIVDLAPLGFSHEFSVEYGLGWVFRWVWNSATLQQLFNPRDAELIHSIPLSTKPVEDVLIWPFTPTGSYTVKSGYRFLYKSQSLDNNDSQPADNTFWKKIWGLQVQPKVRNFLWRALKNSIPTKLNFKQRIILADDRCDQCKGATKDVIHALWSCPLLSQA</sequence>
<evidence type="ECO:0000313" key="2">
    <source>
        <dbReference type="EMBL" id="KAK9988269.1"/>
    </source>
</evidence>
<evidence type="ECO:0000259" key="1">
    <source>
        <dbReference type="Pfam" id="PF13966"/>
    </source>
</evidence>
<dbReference type="EMBL" id="JAZDWU010000010">
    <property type="protein sequence ID" value="KAK9988269.1"/>
    <property type="molecule type" value="Genomic_DNA"/>
</dbReference>